<gene>
    <name evidence="2" type="ORF">R2Q92_00515</name>
</gene>
<reference evidence="2 3" key="1">
    <citation type="submission" date="2023-10" db="EMBL/GenBank/DDBJ databases">
        <title>Microbacterium xanthum sp. nov., isolated from seaweed.</title>
        <authorList>
            <person name="Lee S.D."/>
        </authorList>
    </citation>
    <scope>NUCLEOTIDE SEQUENCE [LARGE SCALE GENOMIC DNA]</scope>
    <source>
        <strain evidence="2 3">KCTC 19124</strain>
    </source>
</reference>
<evidence type="ECO:0000313" key="2">
    <source>
        <dbReference type="EMBL" id="MDZ8160300.1"/>
    </source>
</evidence>
<keyword evidence="3" id="KW-1185">Reference proteome</keyword>
<dbReference type="RefSeq" id="WP_194423041.1">
    <property type="nucleotide sequence ID" value="NZ_BAAAPT010000001.1"/>
</dbReference>
<sequence length="328" mass="35888">MTTDNLAGRGLLIVLNPKSGRDRLHDDPRPLIARRVPGATVHTLADGEDLVDVVDAAMSDDPAPAAVAMHGGDGSVSTMAHVARRHGIPLLVLPAGTFNHFSRAIGIETIDDALEAYVTDRRRRVAVAEVRADNDEPITVLDAVTLGLHPGFVAERRRRVDRLGTWIGGAAAAWRELHGASPIHVGRDGRRADVWSVFVSVGANSRARIATLQRITLDDDRLDVRFHHARGSRLRAVASLAFGRKTTAVLRFTRMLPPESDIERMLLPEVDITVRRGADGNLSFVHDGELEQRDGDAFRLRVTGIPAALEVFARRQPRENRPAEDETS</sequence>
<proteinExistence type="predicted"/>
<dbReference type="PROSITE" id="PS50146">
    <property type="entry name" value="DAGK"/>
    <property type="match status" value="1"/>
</dbReference>
<dbReference type="InterPro" id="IPR016064">
    <property type="entry name" value="NAD/diacylglycerol_kinase_sf"/>
</dbReference>
<keyword evidence="2" id="KW-0808">Transferase</keyword>
<dbReference type="Gene3D" id="3.40.50.10330">
    <property type="entry name" value="Probable inorganic polyphosphate/atp-NAD kinase, domain 1"/>
    <property type="match status" value="1"/>
</dbReference>
<feature type="domain" description="DAGKc" evidence="1">
    <location>
        <begin position="6"/>
        <end position="134"/>
    </location>
</feature>
<keyword evidence="2" id="KW-0418">Kinase</keyword>
<dbReference type="GO" id="GO:0016301">
    <property type="term" value="F:kinase activity"/>
    <property type="evidence" value="ECO:0007669"/>
    <property type="project" value="UniProtKB-KW"/>
</dbReference>
<dbReference type="SMART" id="SM00046">
    <property type="entry name" value="DAGKc"/>
    <property type="match status" value="1"/>
</dbReference>
<name>A0ABU5N2I6_9MICO</name>
<dbReference type="InterPro" id="IPR017438">
    <property type="entry name" value="ATP-NAD_kinase_N"/>
</dbReference>
<dbReference type="Pfam" id="PF00781">
    <property type="entry name" value="DAGK_cat"/>
    <property type="match status" value="1"/>
</dbReference>
<dbReference type="EMBL" id="JAWJYN010000001">
    <property type="protein sequence ID" value="MDZ8160300.1"/>
    <property type="molecule type" value="Genomic_DNA"/>
</dbReference>
<accession>A0ABU5N2I6</accession>
<protein>
    <submittedName>
        <fullName evidence="2">Diacylglycerol kinase family protein</fullName>
    </submittedName>
</protein>
<organism evidence="2 3">
    <name type="scientific">Microbacterium aquimaris</name>
    <dbReference type="NCBI Taxonomy" id="459816"/>
    <lineage>
        <taxon>Bacteria</taxon>
        <taxon>Bacillati</taxon>
        <taxon>Actinomycetota</taxon>
        <taxon>Actinomycetes</taxon>
        <taxon>Micrococcales</taxon>
        <taxon>Microbacteriaceae</taxon>
        <taxon>Microbacterium</taxon>
    </lineage>
</organism>
<comment type="caution">
    <text evidence="2">The sequence shown here is derived from an EMBL/GenBank/DDBJ whole genome shotgun (WGS) entry which is preliminary data.</text>
</comment>
<dbReference type="InterPro" id="IPR001206">
    <property type="entry name" value="Diacylglycerol_kinase_cat_dom"/>
</dbReference>
<evidence type="ECO:0000313" key="3">
    <source>
        <dbReference type="Proteomes" id="UP001291912"/>
    </source>
</evidence>
<dbReference type="Proteomes" id="UP001291912">
    <property type="component" value="Unassembled WGS sequence"/>
</dbReference>
<evidence type="ECO:0000259" key="1">
    <source>
        <dbReference type="PROSITE" id="PS50146"/>
    </source>
</evidence>
<dbReference type="SUPFAM" id="SSF111331">
    <property type="entry name" value="NAD kinase/diacylglycerol kinase-like"/>
    <property type="match status" value="1"/>
</dbReference>